<dbReference type="InterPro" id="IPR046453">
    <property type="entry name" value="GpA_ATPase"/>
</dbReference>
<reference evidence="2 3" key="1">
    <citation type="journal article" date="2016" name="Nat. Commun.">
        <title>Thousands of microbial genomes shed light on interconnected biogeochemical processes in an aquifer system.</title>
        <authorList>
            <person name="Anantharaman K."/>
            <person name="Brown C.T."/>
            <person name="Hug L.A."/>
            <person name="Sharon I."/>
            <person name="Castelle C.J."/>
            <person name="Probst A.J."/>
            <person name="Thomas B.C."/>
            <person name="Singh A."/>
            <person name="Wilkins M.J."/>
            <person name="Karaoz U."/>
            <person name="Brodie E.L."/>
            <person name="Williams K.H."/>
            <person name="Hubbard S.S."/>
            <person name="Banfield J.F."/>
        </authorList>
    </citation>
    <scope>NUCLEOTIDE SEQUENCE [LARGE SCALE GENOMIC DNA]</scope>
</reference>
<dbReference type="AlphaFoldDB" id="A0A1F5PIZ0"/>
<evidence type="ECO:0000259" key="1">
    <source>
        <dbReference type="Pfam" id="PF05876"/>
    </source>
</evidence>
<protein>
    <recommendedName>
        <fullName evidence="1">Phage terminase large subunit GpA ATPase domain-containing protein</fullName>
    </recommendedName>
</protein>
<comment type="caution">
    <text evidence="2">The sequence shown here is derived from an EMBL/GenBank/DDBJ whole genome shotgun (WGS) entry which is preliminary data.</text>
</comment>
<evidence type="ECO:0000313" key="2">
    <source>
        <dbReference type="EMBL" id="OGE89827.1"/>
    </source>
</evidence>
<feature type="domain" description="Phage terminase large subunit GpA ATPase" evidence="1">
    <location>
        <begin position="48"/>
        <end position="240"/>
    </location>
</feature>
<dbReference type="Proteomes" id="UP000177682">
    <property type="component" value="Unassembled WGS sequence"/>
</dbReference>
<organism evidence="2 3">
    <name type="scientific">Candidatus Doudnabacteria bacterium RIFCSPHIGHO2_12_FULL_48_16</name>
    <dbReference type="NCBI Taxonomy" id="1817838"/>
    <lineage>
        <taxon>Bacteria</taxon>
        <taxon>Candidatus Doudnaibacteriota</taxon>
    </lineage>
</organism>
<dbReference type="Pfam" id="PF05876">
    <property type="entry name" value="GpA_ATPase"/>
    <property type="match status" value="1"/>
</dbReference>
<dbReference type="GO" id="GO:0016887">
    <property type="term" value="F:ATP hydrolysis activity"/>
    <property type="evidence" value="ECO:0007669"/>
    <property type="project" value="InterPro"/>
</dbReference>
<proteinExistence type="predicted"/>
<sequence>MDEKEKQKSSILYWIKQNEIKSESGDPIEFADHRFMLDIYSDRTPIQVIRKGSQIGASTMEILRAVHAARFWGINQIYTLPTVDDVAEFVKSKVNRIVKVNPCMLEGVSGKDVDSVEQKQVGKSFLFFKGTYTEKEAIMLTSDRNIHDELDKSKPEVIRDFTSRMGFSKIRSQHYFSTPTIPDMGVDKLFGQSDQKHWRFNCPRCNYEQHMDWEKNVDRERRIYVCQKCHGEITSRHVNDTGWWEARYPGEPISGYWISQMICPWRTAADLLTEEANAEDQQYFYNFVLGLPYIASDQKIPQSLFLRNVTNEEVEASGWNVMGADTGDENHIVIGNAKGIFWIGKIKDRPNKTRWEYMAELIQFYDVRVCVIDAMPWTEEALRLARKFPYRVYVNFYKDDPKMLEVVRWNDEKEEDEKPFEEEVKVLTSRNRIIDDTISSLRRGEIKFAMKSDDPTFKMLIEHAQTMYARTVTNQYGQEKREWESTTGVDHAWHALLYWHVAFKKRLKYEPNS</sequence>
<name>A0A1F5PIZ0_9BACT</name>
<evidence type="ECO:0000313" key="3">
    <source>
        <dbReference type="Proteomes" id="UP000177682"/>
    </source>
</evidence>
<dbReference type="EMBL" id="MFEY01000008">
    <property type="protein sequence ID" value="OGE89827.1"/>
    <property type="molecule type" value="Genomic_DNA"/>
</dbReference>
<gene>
    <name evidence="2" type="ORF">A3E29_00365</name>
</gene>
<accession>A0A1F5PIZ0</accession>